<evidence type="ECO:0000256" key="1">
    <source>
        <dbReference type="SAM" id="Phobius"/>
    </source>
</evidence>
<feature type="transmembrane region" description="Helical" evidence="1">
    <location>
        <begin position="221"/>
        <end position="237"/>
    </location>
</feature>
<gene>
    <name evidence="2" type="ORF">BHY08_01350</name>
</gene>
<dbReference type="AlphaFoldDB" id="A0A1J0A3U2"/>
<dbReference type="EMBL" id="CP017267">
    <property type="protein sequence ID" value="APB30590.1"/>
    <property type="molecule type" value="Genomic_DNA"/>
</dbReference>
<feature type="transmembrane region" description="Helical" evidence="1">
    <location>
        <begin position="345"/>
        <end position="365"/>
    </location>
</feature>
<name>A0A1J0A3U2_9ENTE</name>
<feature type="transmembrane region" description="Helical" evidence="1">
    <location>
        <begin position="199"/>
        <end position="215"/>
    </location>
</feature>
<keyword evidence="3" id="KW-1185">Reference proteome</keyword>
<dbReference type="KEGG" id="vte:BHY08_01350"/>
<dbReference type="STRING" id="519472.BHY08_01350"/>
<dbReference type="RefSeq" id="WP_071456158.1">
    <property type="nucleotide sequence ID" value="NZ_CP017267.1"/>
</dbReference>
<feature type="transmembrane region" description="Helical" evidence="1">
    <location>
        <begin position="176"/>
        <end position="192"/>
    </location>
</feature>
<accession>A0A1J0A3U2</accession>
<feature type="transmembrane region" description="Helical" evidence="1">
    <location>
        <begin position="285"/>
        <end position="306"/>
    </location>
</feature>
<feature type="transmembrane region" description="Helical" evidence="1">
    <location>
        <begin position="116"/>
        <end position="137"/>
    </location>
</feature>
<keyword evidence="1" id="KW-0812">Transmembrane</keyword>
<keyword evidence="1" id="KW-1133">Transmembrane helix</keyword>
<evidence type="ECO:0008006" key="4">
    <source>
        <dbReference type="Google" id="ProtNLM"/>
    </source>
</evidence>
<proteinExistence type="predicted"/>
<dbReference type="Pfam" id="PF19528">
    <property type="entry name" value="DUF6056"/>
    <property type="match status" value="1"/>
</dbReference>
<keyword evidence="1" id="KW-0472">Membrane</keyword>
<feature type="transmembrane region" description="Helical" evidence="1">
    <location>
        <begin position="149"/>
        <end position="170"/>
    </location>
</feature>
<protein>
    <recommendedName>
        <fullName evidence="4">Glycosyltransferase RgtA/B/C/D-like domain-containing protein</fullName>
    </recommendedName>
</protein>
<organism evidence="2 3">
    <name type="scientific">Vagococcus teuberi</name>
    <dbReference type="NCBI Taxonomy" id="519472"/>
    <lineage>
        <taxon>Bacteria</taxon>
        <taxon>Bacillati</taxon>
        <taxon>Bacillota</taxon>
        <taxon>Bacilli</taxon>
        <taxon>Lactobacillales</taxon>
        <taxon>Enterococcaceae</taxon>
        <taxon>Vagococcus</taxon>
    </lineage>
</organism>
<feature type="transmembrane region" description="Helical" evidence="1">
    <location>
        <begin position="372"/>
        <end position="387"/>
    </location>
</feature>
<evidence type="ECO:0000313" key="3">
    <source>
        <dbReference type="Proteomes" id="UP000191200"/>
    </source>
</evidence>
<reference evidence="2 3" key="1">
    <citation type="submission" date="2016-09" db="EMBL/GenBank/DDBJ databases">
        <title>Vagococcus teuberi sp. nov., isolated from the Malian artisanal sour milk fene.</title>
        <authorList>
            <person name="Wullschleger S."/>
            <person name="Seifert C."/>
            <person name="Baumgartner S."/>
            <person name="Lacroix C."/>
            <person name="Bonfoh B."/>
            <person name="Stevens M.J."/>
            <person name="Meile L."/>
        </authorList>
    </citation>
    <scope>NUCLEOTIDE SEQUENCE [LARGE SCALE GENOMIC DNA]</scope>
    <source>
        <strain evidence="2 3">DSM 21459</strain>
    </source>
</reference>
<dbReference type="Proteomes" id="UP000191200">
    <property type="component" value="Chromosome"/>
</dbReference>
<feature type="transmembrane region" description="Helical" evidence="1">
    <location>
        <begin position="38"/>
        <end position="57"/>
    </location>
</feature>
<evidence type="ECO:0000313" key="2">
    <source>
        <dbReference type="EMBL" id="APB30590.1"/>
    </source>
</evidence>
<sequence length="466" mass="53668">MLTTLINTKDYTIMTRRKHSKKNNSCLNSKKENTYIKWLVLIITFITIFTLNQLTYYTSDDYTYHYVYKGHMPTTDIEKIDGIGSIVTSQINHYHLWNGRYLAHSIVQFFLQYDKIIFNIFNTFAFILLMYLIYAIIETRSSIKKPGMLLAQIAMLLWLMIPSFGQTVLWVSGAGNYLWTSLFYTGFLLLYLKNLDDHLFVILGSIFLGFLTGVTNENSGPATILVAVCIFLLNIIINKKIKIYQITGILFSVLGFISMMSSAGSQKRGHIDLSIEVLSRNLTNIFTNSMIHFYFFYLLILVLILILSLLKAINAKDIYFIILLLIGHFACIYSLILVSEQPLRVLFGASVYLVIVTTYLLNRLLKLKKSQFILTVGLLLFSAYHYYNAIQDNRTTYSQVMEQVALLKNASPDEDVTLPMITYPKTNYNAYKGTANVTQDREAWFNKWMAQYYNVKSITGIPQPNK</sequence>
<dbReference type="InterPro" id="IPR045691">
    <property type="entry name" value="DUF6056"/>
</dbReference>
<feature type="transmembrane region" description="Helical" evidence="1">
    <location>
        <begin position="318"/>
        <end position="339"/>
    </location>
</feature>
<feature type="transmembrane region" description="Helical" evidence="1">
    <location>
        <begin position="244"/>
        <end position="265"/>
    </location>
</feature>